<dbReference type="InterPro" id="IPR032675">
    <property type="entry name" value="LRR_dom_sf"/>
</dbReference>
<dbReference type="Proteomes" id="UP000027586">
    <property type="component" value="Unassembled WGS sequence"/>
</dbReference>
<dbReference type="AlphaFoldDB" id="A0A068RXV2"/>
<protein>
    <recommendedName>
        <fullName evidence="4">F-box domain-containing protein</fullName>
    </recommendedName>
</protein>
<proteinExistence type="predicted"/>
<feature type="region of interest" description="Disordered" evidence="1">
    <location>
        <begin position="1"/>
        <end position="36"/>
    </location>
</feature>
<comment type="caution">
    <text evidence="2">The sequence shown here is derived from an EMBL/GenBank/DDBJ whole genome shotgun (WGS) entry which is preliminary data.</text>
</comment>
<evidence type="ECO:0000313" key="2">
    <source>
        <dbReference type="EMBL" id="CDH54844.1"/>
    </source>
</evidence>
<evidence type="ECO:0000256" key="1">
    <source>
        <dbReference type="SAM" id="MobiDB-lite"/>
    </source>
</evidence>
<evidence type="ECO:0000313" key="3">
    <source>
        <dbReference type="Proteomes" id="UP000027586"/>
    </source>
</evidence>
<dbReference type="VEuPathDB" id="FungiDB:LCOR_06058.1"/>
<keyword evidence="3" id="KW-1185">Reference proteome</keyword>
<organism evidence="2 3">
    <name type="scientific">Lichtheimia corymbifera JMRC:FSU:9682</name>
    <dbReference type="NCBI Taxonomy" id="1263082"/>
    <lineage>
        <taxon>Eukaryota</taxon>
        <taxon>Fungi</taxon>
        <taxon>Fungi incertae sedis</taxon>
        <taxon>Mucoromycota</taxon>
        <taxon>Mucoromycotina</taxon>
        <taxon>Mucoromycetes</taxon>
        <taxon>Mucorales</taxon>
        <taxon>Lichtheimiaceae</taxon>
        <taxon>Lichtheimia</taxon>
    </lineage>
</organism>
<dbReference type="SUPFAM" id="SSF52047">
    <property type="entry name" value="RNI-like"/>
    <property type="match status" value="1"/>
</dbReference>
<dbReference type="EMBL" id="CBTN010000025">
    <property type="protein sequence ID" value="CDH54844.1"/>
    <property type="molecule type" value="Genomic_DNA"/>
</dbReference>
<sequence length="454" mass="51953">MELNNSNNGDARSTMEHPIRNRDQDQEVDGSLNDNEDRLESMSTDVAKLLSTGNVDAALSSAKEMTVMFPASSTAALYERLAFKFKELSDKVDQAAASMATLCNSISKIDYISRLPFDIVILIVDYLWGTIWNKDDTTTPSFLHVSKHWRKTILESTPFLSYQLPSAKLLCHEQSTVSPVSRIRRMTIRGRVLSFSQLLGIHLVNLQHLCIDISHDTSSCYDNYGGPCARGIRTAMRHNYHLDEVMEWCPNLVSLNWSGFPLSGGSVKQYHQLRVLQLQDYQDEFDQLCETLPCLVVLSLPYILDIDSLNQVRKYCPSLKCLKYNAPPDDVIQWPYEWDKSLDPGIQELVFIRDDYDDDDMMYVMENLRHASKTLKYLHIGVGDRIDGIDDEVIPLQQDTTFPHLIHLTCDPEYDDDGLVLFLSIIRRSPCLETFKSLPYSIRWYESEPVNLMA</sequence>
<dbReference type="Gene3D" id="3.80.10.10">
    <property type="entry name" value="Ribonuclease Inhibitor"/>
    <property type="match status" value="1"/>
</dbReference>
<reference evidence="2" key="1">
    <citation type="submission" date="2013-08" db="EMBL/GenBank/DDBJ databases">
        <title>Gene expansion shapes genome architecture in the human pathogen Lichtheimia corymbifera: an evolutionary genomics analysis in the ancient terrestrial Mucorales (Mucoromycotina).</title>
        <authorList>
            <person name="Schwartze V.U."/>
            <person name="Winter S."/>
            <person name="Shelest E."/>
            <person name="Marcet-Houben M."/>
            <person name="Horn F."/>
            <person name="Wehner S."/>
            <person name="Hoffmann K."/>
            <person name="Riege K."/>
            <person name="Sammeth M."/>
            <person name="Nowrousian M."/>
            <person name="Valiante V."/>
            <person name="Linde J."/>
            <person name="Jacobsen I.D."/>
            <person name="Marz M."/>
            <person name="Brakhage A.A."/>
            <person name="Gabaldon T."/>
            <person name="Bocker S."/>
            <person name="Voigt K."/>
        </authorList>
    </citation>
    <scope>NUCLEOTIDE SEQUENCE [LARGE SCALE GENOMIC DNA]</scope>
    <source>
        <strain evidence="2">FSU 9682</strain>
    </source>
</reference>
<feature type="compositionally biased region" description="Basic and acidic residues" evidence="1">
    <location>
        <begin position="13"/>
        <end position="25"/>
    </location>
</feature>
<gene>
    <name evidence="2" type="ORF">LCOR_06058.1</name>
</gene>
<evidence type="ECO:0008006" key="4">
    <source>
        <dbReference type="Google" id="ProtNLM"/>
    </source>
</evidence>
<accession>A0A068RXV2</accession>
<feature type="compositionally biased region" description="Polar residues" evidence="1">
    <location>
        <begin position="1"/>
        <end position="11"/>
    </location>
</feature>
<name>A0A068RXV2_9FUNG</name>